<name>A0A2U0TZ36_9BACT</name>
<dbReference type="Proteomes" id="UP000245870">
    <property type="component" value="Unassembled WGS sequence"/>
</dbReference>
<evidence type="ECO:0000256" key="1">
    <source>
        <dbReference type="SAM" id="SignalP"/>
    </source>
</evidence>
<feature type="signal peptide" evidence="1">
    <location>
        <begin position="1"/>
        <end position="23"/>
    </location>
</feature>
<keyword evidence="1" id="KW-0732">Signal</keyword>
<accession>A0A2U0TZ36</accession>
<dbReference type="OrthoDB" id="646668at2"/>
<evidence type="ECO:0000313" key="2">
    <source>
        <dbReference type="EMBL" id="PVX48875.1"/>
    </source>
</evidence>
<proteinExistence type="predicted"/>
<dbReference type="RefSeq" id="WP_116617239.1">
    <property type="nucleotide sequence ID" value="NZ_CALDWB010000025.1"/>
</dbReference>
<gene>
    <name evidence="2" type="ORF">C7379_12216</name>
</gene>
<organism evidence="2 3">
    <name type="scientific">Hallella colorans</name>
    <dbReference type="NCBI Taxonomy" id="1703337"/>
    <lineage>
        <taxon>Bacteria</taxon>
        <taxon>Pseudomonadati</taxon>
        <taxon>Bacteroidota</taxon>
        <taxon>Bacteroidia</taxon>
        <taxon>Bacteroidales</taxon>
        <taxon>Prevotellaceae</taxon>
        <taxon>Hallella</taxon>
    </lineage>
</organism>
<reference evidence="2 3" key="1">
    <citation type="submission" date="2018-05" db="EMBL/GenBank/DDBJ databases">
        <title>Genomic Encyclopedia of Type Strains, Phase IV (KMG-IV): sequencing the most valuable type-strain genomes for metagenomic binning, comparative biology and taxonomic classification.</title>
        <authorList>
            <person name="Goeker M."/>
        </authorList>
    </citation>
    <scope>NUCLEOTIDE SEQUENCE [LARGE SCALE GENOMIC DNA]</scope>
    <source>
        <strain evidence="2 3">DSM 100333</strain>
    </source>
</reference>
<dbReference type="EMBL" id="QENY01000022">
    <property type="protein sequence ID" value="PVX48875.1"/>
    <property type="molecule type" value="Genomic_DNA"/>
</dbReference>
<feature type="chain" id="PRO_5015463888" description="Heme-binding HmuY-like protein" evidence="1">
    <location>
        <begin position="24"/>
        <end position="283"/>
    </location>
</feature>
<evidence type="ECO:0000313" key="3">
    <source>
        <dbReference type="Proteomes" id="UP000245870"/>
    </source>
</evidence>
<evidence type="ECO:0008006" key="4">
    <source>
        <dbReference type="Google" id="ProtNLM"/>
    </source>
</evidence>
<protein>
    <recommendedName>
        <fullName evidence="4">Heme-binding HmuY-like protein</fullName>
    </recommendedName>
</protein>
<keyword evidence="3" id="KW-1185">Reference proteome</keyword>
<sequence length="283" mass="31241">MKKIIYAIPLLSLALFFASCEPAQDDESPSATVSSEQLSQELRIEAQAEGNNNLVVYTTPTRYIYVYDAENGELIGNGTRVNVQVLPPAREVKYYVQTTGFDMKVAKSAPKSIKVTTFTDLDPILTTLFGDGKGNFTSHKYTWNSEAPDGLWGNGGYMESTGPAWWVVKATDIEEQAKKANLPKDGLKGWFTLGLGANNVKTSRGETGSVAATSEHLKGGWDIGTLTFKGTMPLMGIQPNYNNQRQYVFQILKATDQELRLCAGEPNAGDWGTAWFWNFKRVE</sequence>
<dbReference type="PROSITE" id="PS51257">
    <property type="entry name" value="PROKAR_LIPOPROTEIN"/>
    <property type="match status" value="1"/>
</dbReference>
<dbReference type="AlphaFoldDB" id="A0A2U0TZ36"/>
<comment type="caution">
    <text evidence="2">The sequence shown here is derived from an EMBL/GenBank/DDBJ whole genome shotgun (WGS) entry which is preliminary data.</text>
</comment>